<sequence>MAMNIVQQESPMNPCKRSRLWLPEDVLQVLEENAGNGNIEVMILDNLPQENVAKLSDKAFKEMKSLRILIIKDAVYSEVLQNLLNSLRVLDWSGYPSCCLPPDFVNLPSNCLIFNKFKMKINVIMLKFVVNYSR</sequence>
<dbReference type="OrthoDB" id="1435824at2759"/>
<evidence type="ECO:0008006" key="3">
    <source>
        <dbReference type="Google" id="ProtNLM"/>
    </source>
</evidence>
<gene>
    <name evidence="1" type="ORF">TSUD_120970</name>
</gene>
<protein>
    <recommendedName>
        <fullName evidence="3">NB-ARC domain-containing protein</fullName>
    </recommendedName>
</protein>
<keyword evidence="2" id="KW-1185">Reference proteome</keyword>
<name>A0A2Z6M6P6_TRISU</name>
<organism evidence="1 2">
    <name type="scientific">Trifolium subterraneum</name>
    <name type="common">Subterranean clover</name>
    <dbReference type="NCBI Taxonomy" id="3900"/>
    <lineage>
        <taxon>Eukaryota</taxon>
        <taxon>Viridiplantae</taxon>
        <taxon>Streptophyta</taxon>
        <taxon>Embryophyta</taxon>
        <taxon>Tracheophyta</taxon>
        <taxon>Spermatophyta</taxon>
        <taxon>Magnoliopsida</taxon>
        <taxon>eudicotyledons</taxon>
        <taxon>Gunneridae</taxon>
        <taxon>Pentapetalae</taxon>
        <taxon>rosids</taxon>
        <taxon>fabids</taxon>
        <taxon>Fabales</taxon>
        <taxon>Fabaceae</taxon>
        <taxon>Papilionoideae</taxon>
        <taxon>50 kb inversion clade</taxon>
        <taxon>NPAAA clade</taxon>
        <taxon>Hologalegina</taxon>
        <taxon>IRL clade</taxon>
        <taxon>Trifolieae</taxon>
        <taxon>Trifolium</taxon>
    </lineage>
</organism>
<dbReference type="AlphaFoldDB" id="A0A2Z6M6P6"/>
<evidence type="ECO:0000313" key="2">
    <source>
        <dbReference type="Proteomes" id="UP000242715"/>
    </source>
</evidence>
<dbReference type="PANTHER" id="PTHR11017">
    <property type="entry name" value="LEUCINE-RICH REPEAT-CONTAINING PROTEIN"/>
    <property type="match status" value="1"/>
</dbReference>
<dbReference type="GO" id="GO:0006952">
    <property type="term" value="P:defense response"/>
    <property type="evidence" value="ECO:0007669"/>
    <property type="project" value="InterPro"/>
</dbReference>
<dbReference type="EMBL" id="DF973221">
    <property type="protein sequence ID" value="GAU20905.1"/>
    <property type="molecule type" value="Genomic_DNA"/>
</dbReference>
<accession>A0A2Z6M6P6</accession>
<dbReference type="PANTHER" id="PTHR11017:SF280">
    <property type="entry name" value="RESISTANCE PROTEIN (TIR-NBS-LRR CLASS), PUTATIVE-RELATED"/>
    <property type="match status" value="1"/>
</dbReference>
<dbReference type="Proteomes" id="UP000242715">
    <property type="component" value="Unassembled WGS sequence"/>
</dbReference>
<dbReference type="InterPro" id="IPR044974">
    <property type="entry name" value="Disease_R_plants"/>
</dbReference>
<reference evidence="2" key="1">
    <citation type="journal article" date="2017" name="Front. Plant Sci.">
        <title>Climate Clever Clovers: New Paradigm to Reduce the Environmental Footprint of Ruminants by Breeding Low Methanogenic Forages Utilizing Haplotype Variation.</title>
        <authorList>
            <person name="Kaur P."/>
            <person name="Appels R."/>
            <person name="Bayer P.E."/>
            <person name="Keeble-Gagnere G."/>
            <person name="Wang J."/>
            <person name="Hirakawa H."/>
            <person name="Shirasawa K."/>
            <person name="Vercoe P."/>
            <person name="Stefanova K."/>
            <person name="Durmic Z."/>
            <person name="Nichols P."/>
            <person name="Revell C."/>
            <person name="Isobe S.N."/>
            <person name="Edwards D."/>
            <person name="Erskine W."/>
        </authorList>
    </citation>
    <scope>NUCLEOTIDE SEQUENCE [LARGE SCALE GENOMIC DNA]</scope>
    <source>
        <strain evidence="2">cv. Daliak</strain>
    </source>
</reference>
<evidence type="ECO:0000313" key="1">
    <source>
        <dbReference type="EMBL" id="GAU20905.1"/>
    </source>
</evidence>
<proteinExistence type="predicted"/>